<dbReference type="SUPFAM" id="SSF103473">
    <property type="entry name" value="MFS general substrate transporter"/>
    <property type="match status" value="1"/>
</dbReference>
<protein>
    <submittedName>
        <fullName evidence="7">Benzoate 4-monooxygenase cytochrome P450</fullName>
    </submittedName>
</protein>
<keyword evidence="4 6" id="KW-0472">Membrane</keyword>
<comment type="subcellular location">
    <subcellularLocation>
        <location evidence="1">Membrane</location>
        <topology evidence="1">Multi-pass membrane protein</topology>
    </subcellularLocation>
</comment>
<feature type="transmembrane region" description="Helical" evidence="6">
    <location>
        <begin position="145"/>
        <end position="163"/>
    </location>
</feature>
<feature type="compositionally biased region" description="Basic and acidic residues" evidence="5">
    <location>
        <begin position="1"/>
        <end position="11"/>
    </location>
</feature>
<dbReference type="GO" id="GO:0004497">
    <property type="term" value="F:monooxygenase activity"/>
    <property type="evidence" value="ECO:0007669"/>
    <property type="project" value="UniProtKB-KW"/>
</dbReference>
<sequence>MEKPGVQHVENDDGDENLAVKRRDDHDLEAFNGSHGKDIEEKDSDTLTEDHRQYLIQKYGTVELDPIPDMTDADPYNWPTWKTNGVQFITYLIFGQETLYIRGSPASHVSNPTLRQRFLDVKRIDPTPLEIWDFLRPISMATRPCVMIPAAAYAMVFLLGGILPSIEMPQLFPEMFGLDSEQVGLQFIAMIIGSLLGDQVGGFLSDRWMLYGRKKTQRTIAPEFRLWISYPGIALTIVGIVIFLVQLDHASSQWNITPLVGVTIGSIGNQIVTTVSFTYAVDCYRSEAASVGVFITLVRQTWGFIGPFW</sequence>
<evidence type="ECO:0000256" key="6">
    <source>
        <dbReference type="SAM" id="Phobius"/>
    </source>
</evidence>
<dbReference type="PANTHER" id="PTHR23502">
    <property type="entry name" value="MAJOR FACILITATOR SUPERFAMILY"/>
    <property type="match status" value="1"/>
</dbReference>
<evidence type="ECO:0000256" key="2">
    <source>
        <dbReference type="ARBA" id="ARBA00022692"/>
    </source>
</evidence>
<feature type="transmembrane region" description="Helical" evidence="6">
    <location>
        <begin position="183"/>
        <end position="205"/>
    </location>
</feature>
<evidence type="ECO:0000256" key="5">
    <source>
        <dbReference type="SAM" id="MobiDB-lite"/>
    </source>
</evidence>
<evidence type="ECO:0000256" key="1">
    <source>
        <dbReference type="ARBA" id="ARBA00004141"/>
    </source>
</evidence>
<keyword evidence="7" id="KW-0560">Oxidoreductase</keyword>
<comment type="caution">
    <text evidence="7">The sequence shown here is derived from an EMBL/GenBank/DDBJ whole genome shotgun (WGS) entry which is preliminary data.</text>
</comment>
<feature type="region of interest" description="Disordered" evidence="5">
    <location>
        <begin position="1"/>
        <end position="46"/>
    </location>
</feature>
<accession>A0A146FP19</accession>
<evidence type="ECO:0000256" key="3">
    <source>
        <dbReference type="ARBA" id="ARBA00022989"/>
    </source>
</evidence>
<evidence type="ECO:0000256" key="4">
    <source>
        <dbReference type="ARBA" id="ARBA00023136"/>
    </source>
</evidence>
<organism evidence="7 8">
    <name type="scientific">Aspergillus kawachii</name>
    <name type="common">White koji mold</name>
    <name type="synonym">Aspergillus awamori var. kawachi</name>
    <dbReference type="NCBI Taxonomy" id="1069201"/>
    <lineage>
        <taxon>Eukaryota</taxon>
        <taxon>Fungi</taxon>
        <taxon>Dikarya</taxon>
        <taxon>Ascomycota</taxon>
        <taxon>Pezizomycotina</taxon>
        <taxon>Eurotiomycetes</taxon>
        <taxon>Eurotiomycetidae</taxon>
        <taxon>Eurotiales</taxon>
        <taxon>Aspergillaceae</taxon>
        <taxon>Aspergillus</taxon>
        <taxon>Aspergillus subgen. Circumdati</taxon>
    </lineage>
</organism>
<proteinExistence type="predicted"/>
<feature type="transmembrane region" description="Helical" evidence="6">
    <location>
        <begin position="226"/>
        <end position="247"/>
    </location>
</feature>
<dbReference type="Gene3D" id="1.20.1250.20">
    <property type="entry name" value="MFS general substrate transporter like domains"/>
    <property type="match status" value="1"/>
</dbReference>
<dbReference type="InterPro" id="IPR036259">
    <property type="entry name" value="MFS_trans_sf"/>
</dbReference>
<feature type="compositionally biased region" description="Basic and acidic residues" evidence="5">
    <location>
        <begin position="18"/>
        <end position="46"/>
    </location>
</feature>
<dbReference type="PANTHER" id="PTHR23502:SF2">
    <property type="entry name" value="TRANSPORTER, PUTATIVE (AFU_ORTHOLOGUE AFUA_2G08910)-RELATED"/>
    <property type="match status" value="1"/>
</dbReference>
<dbReference type="VEuPathDB" id="FungiDB:ASPFODRAFT_150650"/>
<keyword evidence="3 6" id="KW-1133">Transmembrane helix</keyword>
<dbReference type="EMBL" id="BCWF01000021">
    <property type="protein sequence ID" value="GAT26982.1"/>
    <property type="molecule type" value="Genomic_DNA"/>
</dbReference>
<evidence type="ECO:0000313" key="8">
    <source>
        <dbReference type="Proteomes" id="UP000075230"/>
    </source>
</evidence>
<dbReference type="GO" id="GO:0022857">
    <property type="term" value="F:transmembrane transporter activity"/>
    <property type="evidence" value="ECO:0007669"/>
    <property type="project" value="TreeGrafter"/>
</dbReference>
<keyword evidence="2 6" id="KW-0812">Transmembrane</keyword>
<reference evidence="8" key="2">
    <citation type="submission" date="2016-02" db="EMBL/GenBank/DDBJ databases">
        <title>Genome sequencing of Aspergillus luchuensis NBRC 4314.</title>
        <authorList>
            <person name="Yamada O."/>
        </authorList>
    </citation>
    <scope>NUCLEOTIDE SEQUENCE [LARGE SCALE GENOMIC DNA]</scope>
    <source>
        <strain evidence="8">RIB 2604</strain>
    </source>
</reference>
<keyword evidence="7" id="KW-0503">Monooxygenase</keyword>
<dbReference type="Proteomes" id="UP000075230">
    <property type="component" value="Unassembled WGS sequence"/>
</dbReference>
<dbReference type="AlphaFoldDB" id="A0A146FP19"/>
<reference evidence="7 8" key="1">
    <citation type="journal article" date="2016" name="DNA Res.">
        <title>Genome sequence of Aspergillus luchuensis NBRC 4314.</title>
        <authorList>
            <person name="Yamada O."/>
            <person name="Machida M."/>
            <person name="Hosoyama A."/>
            <person name="Goto M."/>
            <person name="Takahashi T."/>
            <person name="Futagami T."/>
            <person name="Yamagata Y."/>
            <person name="Takeuchi M."/>
            <person name="Kobayashi T."/>
            <person name="Koike H."/>
            <person name="Abe K."/>
            <person name="Asai K."/>
            <person name="Arita M."/>
            <person name="Fujita N."/>
            <person name="Fukuda K."/>
            <person name="Higa K."/>
            <person name="Horikawa H."/>
            <person name="Ishikawa T."/>
            <person name="Jinno K."/>
            <person name="Kato Y."/>
            <person name="Kirimura K."/>
            <person name="Mizutani O."/>
            <person name="Nakasone K."/>
            <person name="Sano M."/>
            <person name="Shiraishi Y."/>
            <person name="Tsukahara M."/>
            <person name="Gomi K."/>
        </authorList>
    </citation>
    <scope>NUCLEOTIDE SEQUENCE [LARGE SCALE GENOMIC DNA]</scope>
    <source>
        <strain evidence="7 8">RIB 2604</strain>
    </source>
</reference>
<evidence type="ECO:0000313" key="7">
    <source>
        <dbReference type="EMBL" id="GAT26982.1"/>
    </source>
</evidence>
<dbReference type="GO" id="GO:0005886">
    <property type="term" value="C:plasma membrane"/>
    <property type="evidence" value="ECO:0007669"/>
    <property type="project" value="TreeGrafter"/>
</dbReference>
<gene>
    <name evidence="7" type="ORF">RIB2604_02106650</name>
</gene>
<name>A0A146FP19_ASPKA</name>